<feature type="domain" description="HTH tetR-type" evidence="4">
    <location>
        <begin position="22"/>
        <end position="82"/>
    </location>
</feature>
<evidence type="ECO:0000256" key="3">
    <source>
        <dbReference type="SAM" id="MobiDB-lite"/>
    </source>
</evidence>
<sequence length="218" mass="23513">MSSTETRDQSSHPQPRRRLSRQDRHRQLLDVAWRLTREEGTEALTLGRLAEQANVTKPVVYDHFGTRAGLLAALYQDFDARQTAIMDSALQASQPTLPSRAAVIASSYVDCVLLQGREIPGVIAALAGSPELEKIKRQYEAVFIEKCRIVLTPFAGAGVIAPAGLWGMLGAAEALSYAAATGDITAAQAKDELFETIIAMVDRSAGGRARHADGADRP</sequence>
<dbReference type="InterPro" id="IPR001647">
    <property type="entry name" value="HTH_TetR"/>
</dbReference>
<feature type="compositionally biased region" description="Basic and acidic residues" evidence="3">
    <location>
        <begin position="1"/>
        <end position="10"/>
    </location>
</feature>
<dbReference type="SUPFAM" id="SSF46689">
    <property type="entry name" value="Homeodomain-like"/>
    <property type="match status" value="1"/>
</dbReference>
<feature type="DNA-binding region" description="H-T-H motif" evidence="2">
    <location>
        <begin position="45"/>
        <end position="64"/>
    </location>
</feature>
<evidence type="ECO:0000313" key="5">
    <source>
        <dbReference type="EMBL" id="PRD40920.1"/>
    </source>
</evidence>
<dbReference type="Gene3D" id="1.10.357.10">
    <property type="entry name" value="Tetracycline Repressor, domain 2"/>
    <property type="match status" value="1"/>
</dbReference>
<protein>
    <submittedName>
        <fullName evidence="5">TetR family transcriptional regulator</fullName>
    </submittedName>
</protein>
<evidence type="ECO:0000256" key="1">
    <source>
        <dbReference type="ARBA" id="ARBA00023125"/>
    </source>
</evidence>
<dbReference type="PANTHER" id="PTHR30055">
    <property type="entry name" value="HTH-TYPE TRANSCRIPTIONAL REGULATOR RUTR"/>
    <property type="match status" value="1"/>
</dbReference>
<feature type="region of interest" description="Disordered" evidence="3">
    <location>
        <begin position="1"/>
        <end position="23"/>
    </location>
</feature>
<name>A0A2S9IK63_9HYPH</name>
<dbReference type="GO" id="GO:0003700">
    <property type="term" value="F:DNA-binding transcription factor activity"/>
    <property type="evidence" value="ECO:0007669"/>
    <property type="project" value="TreeGrafter"/>
</dbReference>
<dbReference type="PROSITE" id="PS50977">
    <property type="entry name" value="HTH_TETR_2"/>
    <property type="match status" value="1"/>
</dbReference>
<dbReference type="RefSeq" id="WP_105745269.1">
    <property type="nucleotide sequence ID" value="NZ_PVBR01000028.1"/>
</dbReference>
<comment type="caution">
    <text evidence="5">The sequence shown here is derived from an EMBL/GenBank/DDBJ whole genome shotgun (WGS) entry which is preliminary data.</text>
</comment>
<evidence type="ECO:0000313" key="6">
    <source>
        <dbReference type="Proteomes" id="UP000239434"/>
    </source>
</evidence>
<evidence type="ECO:0000256" key="2">
    <source>
        <dbReference type="PROSITE-ProRule" id="PRU00335"/>
    </source>
</evidence>
<gene>
    <name evidence="5" type="ORF">C5748_24550</name>
</gene>
<dbReference type="PANTHER" id="PTHR30055:SF223">
    <property type="entry name" value="HTH-TYPE TRANSCRIPTIONAL REGULATOR UIDR"/>
    <property type="match status" value="1"/>
</dbReference>
<keyword evidence="1 2" id="KW-0238">DNA-binding</keyword>
<accession>A0A2S9IK63</accession>
<dbReference type="Proteomes" id="UP000239434">
    <property type="component" value="Unassembled WGS sequence"/>
</dbReference>
<dbReference type="InterPro" id="IPR009057">
    <property type="entry name" value="Homeodomain-like_sf"/>
</dbReference>
<dbReference type="PRINTS" id="PR00455">
    <property type="entry name" value="HTHTETR"/>
</dbReference>
<evidence type="ECO:0000259" key="4">
    <source>
        <dbReference type="PROSITE" id="PS50977"/>
    </source>
</evidence>
<dbReference type="AlphaFoldDB" id="A0A2S9IK63"/>
<organism evidence="5 6">
    <name type="scientific">Phyllobacterium phragmitis</name>
    <dbReference type="NCBI Taxonomy" id="2670329"/>
    <lineage>
        <taxon>Bacteria</taxon>
        <taxon>Pseudomonadati</taxon>
        <taxon>Pseudomonadota</taxon>
        <taxon>Alphaproteobacteria</taxon>
        <taxon>Hyphomicrobiales</taxon>
        <taxon>Phyllobacteriaceae</taxon>
        <taxon>Phyllobacterium</taxon>
    </lineage>
</organism>
<keyword evidence="6" id="KW-1185">Reference proteome</keyword>
<proteinExistence type="predicted"/>
<dbReference type="InterPro" id="IPR050109">
    <property type="entry name" value="HTH-type_TetR-like_transc_reg"/>
</dbReference>
<dbReference type="GO" id="GO:0000976">
    <property type="term" value="F:transcription cis-regulatory region binding"/>
    <property type="evidence" value="ECO:0007669"/>
    <property type="project" value="TreeGrafter"/>
</dbReference>
<dbReference type="EMBL" id="PVBR01000028">
    <property type="protein sequence ID" value="PRD40920.1"/>
    <property type="molecule type" value="Genomic_DNA"/>
</dbReference>
<reference evidence="5 6" key="1">
    <citation type="submission" date="2018-02" db="EMBL/GenBank/DDBJ databases">
        <title>The draft genome of Phyllobacterium sp. 1N-3.</title>
        <authorList>
            <person name="Liu L."/>
            <person name="Li L."/>
            <person name="Zhang X."/>
            <person name="Wang T."/>
            <person name="Liang L."/>
        </authorList>
    </citation>
    <scope>NUCLEOTIDE SEQUENCE [LARGE SCALE GENOMIC DNA]</scope>
    <source>
        <strain evidence="5 6">1N-3</strain>
    </source>
</reference>
<dbReference type="Pfam" id="PF00440">
    <property type="entry name" value="TetR_N"/>
    <property type="match status" value="1"/>
</dbReference>